<evidence type="ECO:0000256" key="1">
    <source>
        <dbReference type="SAM" id="MobiDB-lite"/>
    </source>
</evidence>
<proteinExistence type="predicted"/>
<dbReference type="GO" id="GO:0016020">
    <property type="term" value="C:membrane"/>
    <property type="evidence" value="ECO:0007669"/>
    <property type="project" value="UniProtKB-SubCell"/>
</dbReference>
<evidence type="ECO:0000256" key="3">
    <source>
        <dbReference type="SAM" id="SignalP"/>
    </source>
</evidence>
<keyword evidence="2" id="KW-0472">Membrane</keyword>
<reference evidence="5 6" key="1">
    <citation type="submission" date="2020-04" db="EMBL/GenBank/DDBJ databases">
        <title>Perkinsus chesapeaki whole genome sequence.</title>
        <authorList>
            <person name="Bogema D.R."/>
        </authorList>
    </citation>
    <scope>NUCLEOTIDE SEQUENCE [LARGE SCALE GENOMIC DNA]</scope>
    <source>
        <strain evidence="5">ATCC PRA-425</strain>
    </source>
</reference>
<feature type="domain" description="Fibronectin type-III" evidence="4">
    <location>
        <begin position="85"/>
        <end position="190"/>
    </location>
</feature>
<dbReference type="PROSITE" id="PS50853">
    <property type="entry name" value="FN3"/>
    <property type="match status" value="12"/>
</dbReference>
<keyword evidence="3" id="KW-0732">Signal</keyword>
<feature type="domain" description="Fibronectin type-III" evidence="4">
    <location>
        <begin position="624"/>
        <end position="718"/>
    </location>
</feature>
<feature type="compositionally biased region" description="Polar residues" evidence="1">
    <location>
        <begin position="32"/>
        <end position="44"/>
    </location>
</feature>
<feature type="domain" description="Fibronectin type-III" evidence="4">
    <location>
        <begin position="1053"/>
        <end position="1156"/>
    </location>
</feature>
<dbReference type="SMART" id="SM00060">
    <property type="entry name" value="FN3"/>
    <property type="match status" value="12"/>
</dbReference>
<accession>A0A7J6LHR8</accession>
<protein>
    <recommendedName>
        <fullName evidence="4">Fibronectin type-III domain-containing protein</fullName>
    </recommendedName>
</protein>
<dbReference type="PANTHER" id="PTHR46957:SF3">
    <property type="entry name" value="CYTOKINE RECEPTOR"/>
    <property type="match status" value="1"/>
</dbReference>
<feature type="domain" description="Fibronectin type-III" evidence="4">
    <location>
        <begin position="195"/>
        <end position="301"/>
    </location>
</feature>
<evidence type="ECO:0000256" key="2">
    <source>
        <dbReference type="SAM" id="Phobius"/>
    </source>
</evidence>
<feature type="domain" description="Fibronectin type-III" evidence="4">
    <location>
        <begin position="722"/>
        <end position="826"/>
    </location>
</feature>
<feature type="domain" description="Fibronectin type-III" evidence="4">
    <location>
        <begin position="415"/>
        <end position="516"/>
    </location>
</feature>
<evidence type="ECO:0000313" key="6">
    <source>
        <dbReference type="Proteomes" id="UP000591131"/>
    </source>
</evidence>
<feature type="domain" description="Fibronectin type-III" evidence="4">
    <location>
        <begin position="944"/>
        <end position="1049"/>
    </location>
</feature>
<evidence type="ECO:0000313" key="5">
    <source>
        <dbReference type="EMBL" id="KAF4658837.1"/>
    </source>
</evidence>
<feature type="signal peptide" evidence="3">
    <location>
        <begin position="1"/>
        <end position="24"/>
    </location>
</feature>
<feature type="chain" id="PRO_5029829490" description="Fibronectin type-III domain-containing protein" evidence="3">
    <location>
        <begin position="25"/>
        <end position="3253"/>
    </location>
</feature>
<comment type="caution">
    <text evidence="5">The sequence shown here is derived from an EMBL/GenBank/DDBJ whole genome shotgun (WGS) entry which is preliminary data.</text>
</comment>
<dbReference type="CDD" id="cd00063">
    <property type="entry name" value="FN3"/>
    <property type="match status" value="9"/>
</dbReference>
<dbReference type="InterPro" id="IPR050713">
    <property type="entry name" value="RTP_Phos/Ushers"/>
</dbReference>
<feature type="domain" description="Fibronectin type-III" evidence="4">
    <location>
        <begin position="1294"/>
        <end position="1396"/>
    </location>
</feature>
<feature type="non-terminal residue" evidence="5">
    <location>
        <position position="1"/>
    </location>
</feature>
<feature type="region of interest" description="Disordered" evidence="1">
    <location>
        <begin position="3044"/>
        <end position="3068"/>
    </location>
</feature>
<keyword evidence="2" id="KW-1133">Transmembrane helix</keyword>
<keyword evidence="6" id="KW-1185">Reference proteome</keyword>
<dbReference type="SMART" id="SM01411">
    <property type="entry name" value="Ephrin_rec_like"/>
    <property type="match status" value="5"/>
</dbReference>
<gene>
    <name evidence="5" type="ORF">FOL47_007803</name>
</gene>
<dbReference type="PANTHER" id="PTHR46957">
    <property type="entry name" value="CYTOKINE RECEPTOR"/>
    <property type="match status" value="1"/>
</dbReference>
<organism evidence="5 6">
    <name type="scientific">Perkinsus chesapeaki</name>
    <name type="common">Clam parasite</name>
    <name type="synonym">Perkinsus andrewsi</name>
    <dbReference type="NCBI Taxonomy" id="330153"/>
    <lineage>
        <taxon>Eukaryota</taxon>
        <taxon>Sar</taxon>
        <taxon>Alveolata</taxon>
        <taxon>Perkinsozoa</taxon>
        <taxon>Perkinsea</taxon>
        <taxon>Perkinsida</taxon>
        <taxon>Perkinsidae</taxon>
        <taxon>Perkinsus</taxon>
    </lineage>
</organism>
<dbReference type="InterPro" id="IPR003961">
    <property type="entry name" value="FN3_dom"/>
</dbReference>
<dbReference type="SUPFAM" id="SSF49265">
    <property type="entry name" value="Fibronectin type III"/>
    <property type="match status" value="7"/>
</dbReference>
<evidence type="ECO:0000259" key="4">
    <source>
        <dbReference type="PROSITE" id="PS50853"/>
    </source>
</evidence>
<dbReference type="EMBL" id="JAAPAO010000477">
    <property type="protein sequence ID" value="KAF4658837.1"/>
    <property type="molecule type" value="Genomic_DNA"/>
</dbReference>
<dbReference type="InterPro" id="IPR036116">
    <property type="entry name" value="FN3_sf"/>
</dbReference>
<name>A0A7J6LHR8_PERCH</name>
<feature type="domain" description="Fibronectin type-III" evidence="4">
    <location>
        <begin position="307"/>
        <end position="411"/>
    </location>
</feature>
<dbReference type="Proteomes" id="UP000591131">
    <property type="component" value="Unassembled WGS sequence"/>
</dbReference>
<feature type="domain" description="Fibronectin type-III" evidence="4">
    <location>
        <begin position="828"/>
        <end position="935"/>
    </location>
</feature>
<feature type="domain" description="Fibronectin type-III" evidence="4">
    <location>
        <begin position="1185"/>
        <end position="1285"/>
    </location>
</feature>
<dbReference type="OrthoDB" id="410989at2759"/>
<feature type="transmembrane region" description="Helical" evidence="2">
    <location>
        <begin position="2980"/>
        <end position="3002"/>
    </location>
</feature>
<feature type="compositionally biased region" description="Basic and acidic residues" evidence="1">
    <location>
        <begin position="51"/>
        <end position="63"/>
    </location>
</feature>
<dbReference type="Gene3D" id="2.60.40.10">
    <property type="entry name" value="Immunoglobulins"/>
    <property type="match status" value="11"/>
</dbReference>
<feature type="transmembrane region" description="Helical" evidence="2">
    <location>
        <begin position="2956"/>
        <end position="2973"/>
    </location>
</feature>
<keyword evidence="2" id="KW-0812">Transmembrane</keyword>
<feature type="region of interest" description="Disordered" evidence="1">
    <location>
        <begin position="25"/>
        <end position="70"/>
    </location>
</feature>
<dbReference type="InterPro" id="IPR013783">
    <property type="entry name" value="Ig-like_fold"/>
</dbReference>
<feature type="domain" description="Fibronectin type-III" evidence="4">
    <location>
        <begin position="520"/>
        <end position="614"/>
    </location>
</feature>
<sequence length="3253" mass="353454">MVKKGLQFSFLVFVFALHLGQCDTYEPASDEGPSSSGPNRMLQNSEEDDDRVNKDNPDSDDRNATVVVIPTQPPVEDLHKKLASRPRPPTLISANLVGAEAIALNWELPYLGKCRFKHYEVQYQNGTESCWHGAPGACDTPSLTNLCQTSCVSYTHARDTQYRFRVRVVCKDASMSSQFSPASRFITVPPVAASPPTGAHATLVGRNGAKVEWEPGHPGECLFESWKVLAEPLFSAGRGALEEPDRGSCSGGLRDRRSTSCVFQGLNCGTTYVFTVQEVCSNKLANSNMSSTTSPIITPISERCPRRPGPPMLSRMAFLSNPSSIEITWYHDGNLKDCQFSRWLVEFKVDLPLSQGQVECDGGTKLDTRRCMIQNLQPERMYHFRVRAHCQDEEASGYWSVWSDPIVLPSLRVQAPSLLNPEPLSTTTLALFWLSPRSFGSCQFKEWQVLGRSTLSQNWTTPEGCFNLTSTRNDSCAATGLDSDTEYVFKVRAVCTAANTTSHFSTETNTVATHPLVAEAPFGLVLVALGPSAVLLRWQGSSLGQCVGPKYRASARTSDSDWSTACSSPANQPNCTATHLTCNTTYSMRVEVECSNSMANSGYSEEVSITTPIGEEHCIRKAFPPRILFVNATGSTSVSLIWTFGGLGDCDPIQVEVAYQHESETGWTGYRLCDGLSCSVKDLLSDKVYRFKARQLCTNESLSSAFSLPTKLVRTPLLGALTPTGLEVVQRFTTALELQWQPSGNLRDCEFLSWSVEVSRPDNESDGWRPAIGCNRTTLLSPCERHCTVSGLIPAMRYQLRARVLCVNASASSPWSIPIIVSTKPVIASTPILEVKDVSFTEVELSWSIPLPSVSCPSLGGDGSWEIQARVTDTARNHSGPWFFPPGCLQSDISCTATSLECGTPYEFRARQLCSDPEATSPWSSVVGPVQTLEGERCRVLTPPPNRVRAKAISPSVIEITWEQAPASDVACALIGFTVQLTSSIDSGLTTVAGCDLVSFIGPGNYSCLAEGLRSNTNYLFRVASICKDSSIYNPYSNWTDPPTTTPPIPAAPPSNISVVADGSNDSLIISWQQPALGDCHLIQWIVEASPYSLGNVLSYNTPSGCADLGDTSLRYCRATDLRSNQGYVFRLKVACTDAAAGSVFSEPTWGHTMVHARILNSAGNYEIQPVRLEPAHTLPFRSDTPLVVTATLLPNSTDQRVVVGWEPKRPNDCQFLAWSITIQSISSEYGEEVVRLTDSSASEVVLSSLECGSQYTFSVSRLCTVVEADSQVSAPSVSIATSNSSRCISRASPPYSVTAGNTTVSEVRVSWQPGLRGCRSSFLAWELSVERDNFSDFHNTTCEPLMDSSGLSASCSVPKLLSNTLYRFRVRKVCRIDEETSPWSAPSPWVRTLPALKTRWRVVLYSQNDTVFSAGRELQSVELYSDHYCDQLVAAVNVDLSGLGNVIEASFGQQRTVVNCMRLSLHNWPNTEEEHVLNSVLDATLQYWDPTSGVGAQGNWTEAYRFYAVRSHAVYREGFLEGPSKPWTAPLALPYFNVSSEFECSPGWQCTINLASARPALLYDGDKLIAIEPAVDCQAVRGQTDLLSYGVSEDASGGIFDFKNSSAVTASPGRYKLCWCNSRATNCSVPDHFLVEVGSLLIVGPSRGQEFYAAIDKPLCVKGLKGYKLGPGDSLAVMPSCGLAQGIRGVGDQRSRWQGISQPSSDGQSFCWSIARYVAVIPGNYSLCWCSSKMACTARGGREFRSFAGKLTFSGPYSDHVFEPVAVGNNLTLEGVSGVGLGKGDRLAILPECGADISVSGIPPLGGSDIPGLSYPSDEGTSFTWGEGGVTAAPGVYSVCWCSEARDSIVTDCSAPNHFGALVGSLEVIGPDVSKNKGLLLTRGTRNVVIEIRGRGFRQGDLFGISRLGRPCSASDLENSAPWATDLEKAGISEPLADHDLGESHSVARVRFDGLSPVAIGEFELCWCNSRSVLNCSAGRAEDYKQLAGTIQAVGAQSEQRFACSRGELPCTITEFKGTGLSTGDHLSITRSNETCTVTRTAPSWQTLNLIGKTTDNGNTLMWGDPNGFLLTAGSYRLCWCSGAAHDSSCESSLGFAVDVGLLHVFNPHVCTTNTRCELTLSATISPLYSETGNRSISLVARNGPCNDGQQRMTLEVYNSGNDEHGSVIIARVVKPESLAAGLYRICYSTTSPSGVIEFVDLPANVPDEYDQVVVCPPNSYAAPLKKIRERCMCHAGYHMQSPGDLYRQECAPCPQDYWCPGRQLPPIGCPLGQGTATPGASMPGQCVCSPGRFLANAGTCQLCPSGLRKSGYGNDTQCEVSCMANATSDTGSVSKLDCYCNSGYRLSYDAQGTMTCIGCAGEDYVCPLNTTRTGRVAECPRTAYLDIIGGAILSPRDVQLLRRAVRRALQLPDSIEIDLSVTPDDKSFTGTRRLTVDSTAIWSIRLSLVADFQSLPNLPISLVMRSLERAFVETAQSPDSTMSLADFTFTSRIATDEQLRAEAAALYNKLYTSDTKCPPGTTPDVAEPATLADCKCSPGYKLRCPECTGLDPSLGPDCVECPLGEYKTLLGNYSECTPCGREFETTRMTGSDREELCVCEEGLPDGGCGVCSKGHYCSPHPTVRTASPVPIPCPAHRTTLADGASSLSQCLCIRGFGIIDGRLMSADYHLPRNHWRLRLLTGNTTTARSIRPELCPAGGECQPPVTVRNIDGGAEWAWTLATATVAVVGVVLDRAEYWYTAEGESYAELIALTRYICPLAACLLATLYMCRSSLEPCAIYWTTIGFWSYTSLRGASTMFLLPPGTNTSSSLTLFGMALESAVESEPKLCAPCDWSGVKPHVGNTGCTDRCPLNSENIVGSWSTDSCFCSRGYWRDVETEFGNGMDVGRMIPLIFKKAQGLVYGFIAAWPVGGIKAKLVMYAMISGVSSIVHASMGPFDDRSNRLLDRLELRSLLMVFATQIALQVVITFPLSKTTISAIFLLMICLNIIHLITLTGHFVIEQDGTSLSQDANLKNSFPTMGQTNSLDRILTLQRCGIISEVFSDDGSPEQRTDGHNSPPLTNRNGLRLPEDITTEELYGVPVMDCDKRLSVPVYRSKLLKRGCQVIPTDMSFDCDEIFRAFLMAKRLKADRSRGPGRSKHATEMHEMTEKFEDGDVVSTEQDGVTYCELKVQPNLALFVHLKDNGIIFDKLICPKTEYVDQSGVEYLPETLNLNPSENALFNLRKRVMSGIHIENEKNCLDAFSKLFGAFA</sequence>